<evidence type="ECO:0000313" key="2">
    <source>
        <dbReference type="EMBL" id="NRD21947.1"/>
    </source>
</evidence>
<dbReference type="RefSeq" id="WP_173299609.1">
    <property type="nucleotide sequence ID" value="NZ_JABRWQ010000001.1"/>
</dbReference>
<proteinExistence type="predicted"/>
<dbReference type="EMBL" id="JABRWQ010000001">
    <property type="protein sequence ID" value="NRD21947.1"/>
    <property type="molecule type" value="Genomic_DNA"/>
</dbReference>
<dbReference type="Proteomes" id="UP000805085">
    <property type="component" value="Unassembled WGS sequence"/>
</dbReference>
<evidence type="ECO:0000256" key="1">
    <source>
        <dbReference type="SAM" id="SignalP"/>
    </source>
</evidence>
<keyword evidence="1" id="KW-0732">Signal</keyword>
<comment type="caution">
    <text evidence="2">The sequence shown here is derived from an EMBL/GenBank/DDBJ whole genome shotgun (WGS) entry which is preliminary data.</text>
</comment>
<feature type="signal peptide" evidence="1">
    <location>
        <begin position="1"/>
        <end position="20"/>
    </location>
</feature>
<gene>
    <name evidence="2" type="ORF">HNV10_01755</name>
</gene>
<feature type="chain" id="PRO_5046522083" description="Outer membrane protein beta-barrel domain-containing protein" evidence="1">
    <location>
        <begin position="21"/>
        <end position="256"/>
    </location>
</feature>
<keyword evidence="3" id="KW-1185">Reference proteome</keyword>
<sequence>MRFKRIILALLLCSLQQVSGQTTDFFNDYHKLSFQFGVSRYVGAESTPLPNTLIYKFRDYTSPHFGFYYDILQTRKFNFKIGLSALLVRDYIEYKIDKNEIPNVDRDLHLYVEDNTGSWRFNIPIIGEYLVSTKLGKLSFNGGLILGYSEEFGETLDEHGIRAHISPEPTTTSSIYSRRTAPWYINSQFGIGMYFPFKKWMLRTNLYYNFALQDLYDGEFTFSNLSQSPDTSGNFSFRGDSFGLEFSIYLKKTKRD</sequence>
<evidence type="ECO:0000313" key="3">
    <source>
        <dbReference type="Proteomes" id="UP000805085"/>
    </source>
</evidence>
<name>A0ABX2E0D3_9FLAO</name>
<evidence type="ECO:0008006" key="4">
    <source>
        <dbReference type="Google" id="ProtNLM"/>
    </source>
</evidence>
<organism evidence="2 3">
    <name type="scientific">Winogradskyella litoriviva</name>
    <dbReference type="NCBI Taxonomy" id="1220182"/>
    <lineage>
        <taxon>Bacteria</taxon>
        <taxon>Pseudomonadati</taxon>
        <taxon>Bacteroidota</taxon>
        <taxon>Flavobacteriia</taxon>
        <taxon>Flavobacteriales</taxon>
        <taxon>Flavobacteriaceae</taxon>
        <taxon>Winogradskyella</taxon>
    </lineage>
</organism>
<reference evidence="2 3" key="1">
    <citation type="journal article" date="2015" name="Int. J. Syst. Evol. Microbiol.">
        <title>Winogradskyella litoriviva sp. nov., isolated from coastal seawater.</title>
        <authorList>
            <person name="Nedashkovskaya O.I."/>
            <person name="Kukhlevskiy A.D."/>
            <person name="Zhukova N.V."/>
            <person name="Kim S.J."/>
            <person name="Rhee S.K."/>
            <person name="Mikhailov V.V."/>
        </authorList>
    </citation>
    <scope>NUCLEOTIDE SEQUENCE [LARGE SCALE GENOMIC DNA]</scope>
    <source>
        <strain evidence="2 3">KMM6491</strain>
    </source>
</reference>
<accession>A0ABX2E0D3</accession>
<protein>
    <recommendedName>
        <fullName evidence="4">Outer membrane protein beta-barrel domain-containing protein</fullName>
    </recommendedName>
</protein>